<accession>A0A0P7FXN5</accession>
<dbReference type="EMBL" id="LGUC01000001">
    <property type="protein sequence ID" value="KPN31998.1"/>
    <property type="molecule type" value="Genomic_DNA"/>
</dbReference>
<sequence>MEADLVGGLTVGGAIETFLNGHASLYVGVIFVLFVLYVPNGLLGTVRDRLGGTVAKRLPDYLDRYRRD</sequence>
<gene>
    <name evidence="2" type="ORF">SY89_02755</name>
</gene>
<keyword evidence="1" id="KW-0812">Transmembrane</keyword>
<dbReference type="STRING" id="699431.SY89_02755"/>
<keyword evidence="1" id="KW-0472">Membrane</keyword>
<feature type="transmembrane region" description="Helical" evidence="1">
    <location>
        <begin position="23"/>
        <end position="43"/>
    </location>
</feature>
<reference evidence="3" key="1">
    <citation type="submission" date="2013-11" db="EMBL/GenBank/DDBJ databases">
        <authorList>
            <person name="Hoang H.T."/>
            <person name="Killian M.L."/>
            <person name="Madson D.M."/>
            <person name="Arruda P.H.E."/>
            <person name="Sun D."/>
            <person name="Schwartz K.J."/>
            <person name="Yoon K."/>
        </authorList>
    </citation>
    <scope>NUCLEOTIDE SEQUENCE [LARGE SCALE GENOMIC DNA]</scope>
    <source>
        <strain evidence="3">CDK2</strain>
    </source>
</reference>
<comment type="caution">
    <text evidence="2">The sequence shown here is derived from an EMBL/GenBank/DDBJ whole genome shotgun (WGS) entry which is preliminary data.</text>
</comment>
<dbReference type="AlphaFoldDB" id="A0A0P7FXN5"/>
<evidence type="ECO:0000313" key="2">
    <source>
        <dbReference type="EMBL" id="KPN31998.1"/>
    </source>
</evidence>
<organism evidence="2 3">
    <name type="scientific">Halolamina pelagica</name>
    <dbReference type="NCBI Taxonomy" id="699431"/>
    <lineage>
        <taxon>Archaea</taxon>
        <taxon>Methanobacteriati</taxon>
        <taxon>Methanobacteriota</taxon>
        <taxon>Stenosarchaea group</taxon>
        <taxon>Halobacteria</taxon>
        <taxon>Halobacteriales</taxon>
        <taxon>Haloferacaceae</taxon>
    </lineage>
</organism>
<proteinExistence type="predicted"/>
<keyword evidence="1" id="KW-1133">Transmembrane helix</keyword>
<keyword evidence="3" id="KW-1185">Reference proteome</keyword>
<protein>
    <submittedName>
        <fullName evidence="2">Uncharacterized protein</fullName>
    </submittedName>
</protein>
<evidence type="ECO:0000313" key="3">
    <source>
        <dbReference type="Proteomes" id="UP000050535"/>
    </source>
</evidence>
<name>A0A0P7FXN5_9EURY</name>
<dbReference type="Proteomes" id="UP000050535">
    <property type="component" value="Unassembled WGS sequence"/>
</dbReference>
<evidence type="ECO:0000256" key="1">
    <source>
        <dbReference type="SAM" id="Phobius"/>
    </source>
</evidence>